<dbReference type="Pfam" id="PF22483">
    <property type="entry name" value="Mu-transpos_C_2"/>
    <property type="match status" value="1"/>
</dbReference>
<evidence type="ECO:0000313" key="5">
    <source>
        <dbReference type="Proteomes" id="UP001593833"/>
    </source>
</evidence>
<evidence type="ECO:0000256" key="1">
    <source>
        <dbReference type="ARBA" id="ARBA00009277"/>
    </source>
</evidence>
<dbReference type="InterPro" id="IPR054353">
    <property type="entry name" value="IstA-like_C"/>
</dbReference>
<protein>
    <submittedName>
        <fullName evidence="4">IS21 family transposase</fullName>
    </submittedName>
</protein>
<dbReference type="SUPFAM" id="SSF53098">
    <property type="entry name" value="Ribonuclease H-like"/>
    <property type="match status" value="1"/>
</dbReference>
<dbReference type="EMBL" id="JBHPKH010000123">
    <property type="protein sequence ID" value="MFC1573320.1"/>
    <property type="molecule type" value="Genomic_DNA"/>
</dbReference>
<dbReference type="InterPro" id="IPR001584">
    <property type="entry name" value="Integrase_cat-core"/>
</dbReference>
<dbReference type="PANTHER" id="PTHR35004:SF8">
    <property type="entry name" value="TRANSPOSASE RV3428C-RELATED"/>
    <property type="match status" value="1"/>
</dbReference>
<accession>A0ABV6YLV9</accession>
<feature type="region of interest" description="Disordered" evidence="2">
    <location>
        <begin position="475"/>
        <end position="532"/>
    </location>
</feature>
<evidence type="ECO:0000259" key="3">
    <source>
        <dbReference type="PROSITE" id="PS50994"/>
    </source>
</evidence>
<dbReference type="Gene3D" id="3.30.420.10">
    <property type="entry name" value="Ribonuclease H-like superfamily/Ribonuclease H"/>
    <property type="match status" value="1"/>
</dbReference>
<dbReference type="NCBIfam" id="NF033546">
    <property type="entry name" value="transpos_IS21"/>
    <property type="match status" value="1"/>
</dbReference>
<gene>
    <name evidence="4" type="primary">istA</name>
    <name evidence="4" type="ORF">ACFL6M_06945</name>
</gene>
<dbReference type="InterPro" id="IPR012337">
    <property type="entry name" value="RNaseH-like_sf"/>
</dbReference>
<feature type="domain" description="Integrase catalytic" evidence="3">
    <location>
        <begin position="103"/>
        <end position="279"/>
    </location>
</feature>
<evidence type="ECO:0000256" key="2">
    <source>
        <dbReference type="SAM" id="MobiDB-lite"/>
    </source>
</evidence>
<comment type="similarity">
    <text evidence="1">Belongs to the transposase IS21/IS408/IS1162 family.</text>
</comment>
<name>A0ABV6YLV9_UNCEI</name>
<organism evidence="4 5">
    <name type="scientific">Eiseniibacteriota bacterium</name>
    <dbReference type="NCBI Taxonomy" id="2212470"/>
    <lineage>
        <taxon>Bacteria</taxon>
        <taxon>Candidatus Eiseniibacteriota</taxon>
    </lineage>
</organism>
<keyword evidence="5" id="KW-1185">Reference proteome</keyword>
<sequence length="532" mass="60491">MAVALGWDTAREPDEVLASRLLVAVRPGPKHEEPGETEGLLRPHRAQIESWLAGGGDQQRPLRLTKVHTLLRRRGVWVPYSSLHRFAKKHCGFGRQRATVRMVEPSPGELAEVDFGYLGLIPYPETGRRRKLWALIVTLCHSRHQYVHFTHSMKLADLIDGLEDAWEFFGGVTARVVLDNMRNAITRADHYDPTFQRTFAEYALHRGFVIDPAPVAMPTGKPKVERNVSYLRDNFFAGEDWRDRDHVQREAISWCLGTAGTRRHGTTQKPPLVVFEEIEKRVLKPLATARFDTPEWAGCTVHPDHHIQFRKALYSAPHRYLGRKVTVRGDRALVRIYRRGELIKTHPTQSPGGRSTDYNDYPQEQTAYALRDPQRLIRQACARGVSIGSFTRQLLSGTFPWAKLRQAQKLMRLTDKYGAQRVDRACRRALAFDLINVRRLERIIHHGLEDEATSSAVEQKVLPLEAKFLRPADSFTHHPHKEEDHHGDQDVTEDRPEEAAPLGGDDHVARSHGLRSQDKARTPGRPGVDPAG</sequence>
<proteinExistence type="inferred from homology"/>
<comment type="caution">
    <text evidence="4">The sequence shown here is derived from an EMBL/GenBank/DDBJ whole genome shotgun (WGS) entry which is preliminary data.</text>
</comment>
<feature type="compositionally biased region" description="Basic and acidic residues" evidence="2">
    <location>
        <begin position="480"/>
        <end position="521"/>
    </location>
</feature>
<dbReference type="PANTHER" id="PTHR35004">
    <property type="entry name" value="TRANSPOSASE RV3428C-RELATED"/>
    <property type="match status" value="1"/>
</dbReference>
<evidence type="ECO:0000313" key="4">
    <source>
        <dbReference type="EMBL" id="MFC1573320.1"/>
    </source>
</evidence>
<dbReference type="InterPro" id="IPR036397">
    <property type="entry name" value="RNaseH_sf"/>
</dbReference>
<dbReference type="Proteomes" id="UP001593833">
    <property type="component" value="Unassembled WGS sequence"/>
</dbReference>
<dbReference type="PROSITE" id="PS50994">
    <property type="entry name" value="INTEGRASE"/>
    <property type="match status" value="1"/>
</dbReference>
<reference evidence="4 5" key="1">
    <citation type="submission" date="2024-09" db="EMBL/GenBank/DDBJ databases">
        <authorList>
            <person name="D'Angelo T."/>
        </authorList>
    </citation>
    <scope>NUCLEOTIDE SEQUENCE [LARGE SCALE GENOMIC DNA]</scope>
    <source>
        <strain evidence="4">SAG AM-320-E07</strain>
    </source>
</reference>